<dbReference type="RefSeq" id="WP_124233451.1">
    <property type="nucleotide sequence ID" value="NZ_RHHM01000008.1"/>
</dbReference>
<dbReference type="AlphaFoldDB" id="A0A3N6SKE5"/>
<comment type="caution">
    <text evidence="1">The sequence shown here is derived from an EMBL/GenBank/DDBJ whole genome shotgun (WGS) entry which is preliminary data.</text>
</comment>
<dbReference type="Pfam" id="PF24716">
    <property type="entry name" value="WapI"/>
    <property type="match status" value="1"/>
</dbReference>
<dbReference type="OrthoDB" id="6623466at2"/>
<name>A0A3N6SKE5_9GAMM</name>
<dbReference type="InterPro" id="IPR056510">
    <property type="entry name" value="WapI"/>
</dbReference>
<sequence>MFNFQNDDFTFAVSPFERVTDHEIDPVEHRWDWIKSWIEFSVSGLKVQFKTDFSVGELKILREQFSLHHDALIAQREVKPYEFRSLNLQLNMDIRKVTGGDGVMIDFVLRPEPHADSVQVKGDFGLNESYFPDILKRLDEMIEWQN</sequence>
<proteinExistence type="predicted"/>
<gene>
    <name evidence="1" type="ORF">EB241_12620</name>
</gene>
<accession>A0A3N6SKE5</accession>
<keyword evidence="2" id="KW-1185">Reference proteome</keyword>
<organism evidence="1 2">
    <name type="scientific">Erwinia psidii</name>
    <dbReference type="NCBI Taxonomy" id="69224"/>
    <lineage>
        <taxon>Bacteria</taxon>
        <taxon>Pseudomonadati</taxon>
        <taxon>Pseudomonadota</taxon>
        <taxon>Gammaproteobacteria</taxon>
        <taxon>Enterobacterales</taxon>
        <taxon>Erwiniaceae</taxon>
        <taxon>Erwinia</taxon>
    </lineage>
</organism>
<reference evidence="1 2" key="1">
    <citation type="submission" date="2018-10" db="EMBL/GenBank/DDBJ databases">
        <title>Draft genome sequence for the type isolate of Erwinia psidii, agent causal of bacterial blight in guava (Psidium guajava) and wilt and die-back of Eucalyptus spp.</title>
        <authorList>
            <person name="Hermenegildo P.S."/>
            <person name="Santos S.A."/>
            <person name="Guimaraes L.M.S."/>
            <person name="Vidigal P.M.P."/>
            <person name="Pereira I.C."/>
            <person name="Badel J.L."/>
            <person name="Alfenas-Zerbini P."/>
            <person name="Ferreira M.A.S.V."/>
            <person name="Alfenas A.C."/>
        </authorList>
    </citation>
    <scope>NUCLEOTIDE SEQUENCE [LARGE SCALE GENOMIC DNA]</scope>
    <source>
        <strain evidence="1 2">IBSBF 435</strain>
    </source>
</reference>
<protein>
    <submittedName>
        <fullName evidence="1">Uncharacterized protein</fullName>
    </submittedName>
</protein>
<evidence type="ECO:0000313" key="2">
    <source>
        <dbReference type="Proteomes" id="UP000279457"/>
    </source>
</evidence>
<dbReference type="EMBL" id="RHHM01000008">
    <property type="protein sequence ID" value="RQM38106.1"/>
    <property type="molecule type" value="Genomic_DNA"/>
</dbReference>
<dbReference type="Proteomes" id="UP000279457">
    <property type="component" value="Unassembled WGS sequence"/>
</dbReference>
<evidence type="ECO:0000313" key="1">
    <source>
        <dbReference type="EMBL" id="RQM38106.1"/>
    </source>
</evidence>